<name>A0ABN1ZRS1_9ACTN</name>
<accession>A0ABN1ZRS1</accession>
<proteinExistence type="predicted"/>
<protein>
    <submittedName>
        <fullName evidence="2">Uncharacterized protein</fullName>
    </submittedName>
</protein>
<dbReference type="EMBL" id="BAAAQD010000002">
    <property type="protein sequence ID" value="GAA1502867.1"/>
    <property type="molecule type" value="Genomic_DNA"/>
</dbReference>
<organism evidence="2 3">
    <name type="scientific">Dactylosporangium maewongense</name>
    <dbReference type="NCBI Taxonomy" id="634393"/>
    <lineage>
        <taxon>Bacteria</taxon>
        <taxon>Bacillati</taxon>
        <taxon>Actinomycetota</taxon>
        <taxon>Actinomycetes</taxon>
        <taxon>Micromonosporales</taxon>
        <taxon>Micromonosporaceae</taxon>
        <taxon>Dactylosporangium</taxon>
    </lineage>
</organism>
<comment type="caution">
    <text evidence="2">The sequence shown here is derived from an EMBL/GenBank/DDBJ whole genome shotgun (WGS) entry which is preliminary data.</text>
</comment>
<dbReference type="Proteomes" id="UP001501470">
    <property type="component" value="Unassembled WGS sequence"/>
</dbReference>
<reference evidence="2 3" key="1">
    <citation type="journal article" date="2019" name="Int. J. Syst. Evol. Microbiol.">
        <title>The Global Catalogue of Microorganisms (GCM) 10K type strain sequencing project: providing services to taxonomists for standard genome sequencing and annotation.</title>
        <authorList>
            <consortium name="The Broad Institute Genomics Platform"/>
            <consortium name="The Broad Institute Genome Sequencing Center for Infectious Disease"/>
            <person name="Wu L."/>
            <person name="Ma J."/>
        </authorList>
    </citation>
    <scope>NUCLEOTIDE SEQUENCE [LARGE SCALE GENOMIC DNA]</scope>
    <source>
        <strain evidence="2 3">JCM 15933</strain>
    </source>
</reference>
<sequence length="62" mass="6443">MRADEPGTTGEEDAVSLAVTLRNNDHETSLAAVRRGQGIGGTPTPAHYIRWAPAPGRAGACD</sequence>
<keyword evidence="3" id="KW-1185">Reference proteome</keyword>
<feature type="region of interest" description="Disordered" evidence="1">
    <location>
        <begin position="36"/>
        <end position="62"/>
    </location>
</feature>
<evidence type="ECO:0000256" key="1">
    <source>
        <dbReference type="SAM" id="MobiDB-lite"/>
    </source>
</evidence>
<evidence type="ECO:0000313" key="2">
    <source>
        <dbReference type="EMBL" id="GAA1502867.1"/>
    </source>
</evidence>
<evidence type="ECO:0000313" key="3">
    <source>
        <dbReference type="Proteomes" id="UP001501470"/>
    </source>
</evidence>
<gene>
    <name evidence="2" type="ORF">GCM10009827_014620</name>
</gene>